<keyword evidence="1" id="KW-0472">Membrane</keyword>
<organism evidence="2 3">
    <name type="scientific">Tropilaelaps mercedesae</name>
    <dbReference type="NCBI Taxonomy" id="418985"/>
    <lineage>
        <taxon>Eukaryota</taxon>
        <taxon>Metazoa</taxon>
        <taxon>Ecdysozoa</taxon>
        <taxon>Arthropoda</taxon>
        <taxon>Chelicerata</taxon>
        <taxon>Arachnida</taxon>
        <taxon>Acari</taxon>
        <taxon>Parasitiformes</taxon>
        <taxon>Mesostigmata</taxon>
        <taxon>Gamasina</taxon>
        <taxon>Dermanyssoidea</taxon>
        <taxon>Laelapidae</taxon>
        <taxon>Tropilaelaps</taxon>
    </lineage>
</organism>
<keyword evidence="3" id="KW-1185">Reference proteome</keyword>
<dbReference type="EMBL" id="MNPL01009478">
    <property type="protein sequence ID" value="OQR73713.1"/>
    <property type="molecule type" value="Genomic_DNA"/>
</dbReference>
<keyword evidence="1" id="KW-1133">Transmembrane helix</keyword>
<dbReference type="Proteomes" id="UP000192247">
    <property type="component" value="Unassembled WGS sequence"/>
</dbReference>
<feature type="transmembrane region" description="Helical" evidence="1">
    <location>
        <begin position="12"/>
        <end position="29"/>
    </location>
</feature>
<protein>
    <submittedName>
        <fullName evidence="2">Uncharacterized protein</fullName>
    </submittedName>
</protein>
<keyword evidence="1" id="KW-0812">Transmembrane</keyword>
<accession>A0A1V9XJZ0</accession>
<gene>
    <name evidence="2" type="ORF">BIW11_09566</name>
</gene>
<dbReference type="AlphaFoldDB" id="A0A1V9XJZ0"/>
<sequence>TRFILSRSTWFVHLRVIHYLAVCSVYCLMPMMENQRRKPESLEVTKYERLSTVDQDSSEELLGQNLPSSPKSWSFKKLSAFFGSEKGDQDKRNRPQ</sequence>
<evidence type="ECO:0000256" key="1">
    <source>
        <dbReference type="SAM" id="Phobius"/>
    </source>
</evidence>
<proteinExistence type="predicted"/>
<comment type="caution">
    <text evidence="2">The sequence shown here is derived from an EMBL/GenBank/DDBJ whole genome shotgun (WGS) entry which is preliminary data.</text>
</comment>
<dbReference type="InParanoid" id="A0A1V9XJZ0"/>
<feature type="non-terminal residue" evidence="2">
    <location>
        <position position="1"/>
    </location>
</feature>
<name>A0A1V9XJZ0_9ACAR</name>
<reference evidence="2 3" key="1">
    <citation type="journal article" date="2017" name="Gigascience">
        <title>Draft genome of the honey bee ectoparasitic mite, Tropilaelaps mercedesae, is shaped by the parasitic life history.</title>
        <authorList>
            <person name="Dong X."/>
            <person name="Armstrong S.D."/>
            <person name="Xia D."/>
            <person name="Makepeace B.L."/>
            <person name="Darby A.C."/>
            <person name="Kadowaki T."/>
        </authorList>
    </citation>
    <scope>NUCLEOTIDE SEQUENCE [LARGE SCALE GENOMIC DNA]</scope>
    <source>
        <strain evidence="2">Wuxi-XJTLU</strain>
    </source>
</reference>
<evidence type="ECO:0000313" key="2">
    <source>
        <dbReference type="EMBL" id="OQR73713.1"/>
    </source>
</evidence>
<evidence type="ECO:0000313" key="3">
    <source>
        <dbReference type="Proteomes" id="UP000192247"/>
    </source>
</evidence>